<protein>
    <submittedName>
        <fullName evidence="2">M20/M25/M40 family metallo-hydrolase</fullName>
    </submittedName>
</protein>
<dbReference type="InterPro" id="IPR007484">
    <property type="entry name" value="Peptidase_M28"/>
</dbReference>
<dbReference type="GO" id="GO:0008235">
    <property type="term" value="F:metalloexopeptidase activity"/>
    <property type="evidence" value="ECO:0007669"/>
    <property type="project" value="InterPro"/>
</dbReference>
<proteinExistence type="predicted"/>
<dbReference type="PANTHER" id="PTHR12147">
    <property type="entry name" value="METALLOPEPTIDASE M28 FAMILY MEMBER"/>
    <property type="match status" value="1"/>
</dbReference>
<reference evidence="2 3" key="1">
    <citation type="submission" date="2018-11" db="EMBL/GenBank/DDBJ databases">
        <title>Draft genome of Simplicispira Flexivirga sp. BO-16.</title>
        <authorList>
            <person name="Im W.T."/>
        </authorList>
    </citation>
    <scope>NUCLEOTIDE SEQUENCE [LARGE SCALE GENOMIC DNA]</scope>
    <source>
        <strain evidence="2 3">BO-16</strain>
    </source>
</reference>
<sequence>MDRELLESTLKGLAAIGPRPHGSQANVAALSYIEDELTSLGMTVVSEPFSAPAPQLRADTELLIDGVATDCVPFLESAPGCVDGQLRKAPNCLIWGMHDTEVWRVRARNGDTAIIAVPPFPTAVQQHLPPEFDGVPSVLMSRSDATDRGIDTGTSARVTIATPLLEAQSRCLRAFWGDADPLGDERSEIHPIVVAHIDTVPETPGVYDNAAGVAAALSVAATNTSPGYEILITSGEEEGLAGARAFVRRLGGISRLGRLSAAIVLDGGGRGRIAEAWLSSNLDEKIVRHHVRAITDARNYQAEFRQPAPPASDHAAFIEAGVSAVMFTVNDLDILHTSQDTYEESKLLGSRLLAELAEEFLSFPGTFLSSNHSEQRKVQSHE</sequence>
<dbReference type="Gene3D" id="3.40.630.10">
    <property type="entry name" value="Zn peptidases"/>
    <property type="match status" value="2"/>
</dbReference>
<dbReference type="PANTHER" id="PTHR12147:SF26">
    <property type="entry name" value="PEPTIDASE M28 DOMAIN-CONTAINING PROTEIN"/>
    <property type="match status" value="1"/>
</dbReference>
<comment type="caution">
    <text evidence="2">The sequence shown here is derived from an EMBL/GenBank/DDBJ whole genome shotgun (WGS) entry which is preliminary data.</text>
</comment>
<evidence type="ECO:0000313" key="2">
    <source>
        <dbReference type="EMBL" id="RNI24243.1"/>
    </source>
</evidence>
<dbReference type="GO" id="GO:0006508">
    <property type="term" value="P:proteolysis"/>
    <property type="evidence" value="ECO:0007669"/>
    <property type="project" value="InterPro"/>
</dbReference>
<dbReference type="SUPFAM" id="SSF53187">
    <property type="entry name" value="Zn-dependent exopeptidases"/>
    <property type="match status" value="1"/>
</dbReference>
<dbReference type="AlphaFoldDB" id="A0A3M9MH98"/>
<dbReference type="RefSeq" id="WP_148043253.1">
    <property type="nucleotide sequence ID" value="NZ_RJJQ01000003.1"/>
</dbReference>
<dbReference type="EMBL" id="RJJQ01000003">
    <property type="protein sequence ID" value="RNI24243.1"/>
    <property type="molecule type" value="Genomic_DNA"/>
</dbReference>
<evidence type="ECO:0000259" key="1">
    <source>
        <dbReference type="Pfam" id="PF04389"/>
    </source>
</evidence>
<name>A0A3M9MH98_9MICO</name>
<keyword evidence="3" id="KW-1185">Reference proteome</keyword>
<feature type="domain" description="Peptidase M28" evidence="1">
    <location>
        <begin position="192"/>
        <end position="346"/>
    </location>
</feature>
<gene>
    <name evidence="2" type="ORF">EFY87_04540</name>
</gene>
<keyword evidence="2" id="KW-0378">Hydrolase</keyword>
<dbReference type="Proteomes" id="UP000271678">
    <property type="component" value="Unassembled WGS sequence"/>
</dbReference>
<dbReference type="OrthoDB" id="345880at2"/>
<accession>A0A3M9MH98</accession>
<dbReference type="InterPro" id="IPR045175">
    <property type="entry name" value="M28_fam"/>
</dbReference>
<organism evidence="2 3">
    <name type="scientific">Flexivirga caeni</name>
    <dbReference type="NCBI Taxonomy" id="2294115"/>
    <lineage>
        <taxon>Bacteria</taxon>
        <taxon>Bacillati</taxon>
        <taxon>Actinomycetota</taxon>
        <taxon>Actinomycetes</taxon>
        <taxon>Micrococcales</taxon>
        <taxon>Dermacoccaceae</taxon>
        <taxon>Flexivirga</taxon>
    </lineage>
</organism>
<dbReference type="Pfam" id="PF04389">
    <property type="entry name" value="Peptidase_M28"/>
    <property type="match status" value="1"/>
</dbReference>
<evidence type="ECO:0000313" key="3">
    <source>
        <dbReference type="Proteomes" id="UP000271678"/>
    </source>
</evidence>